<proteinExistence type="predicted"/>
<dbReference type="Pfam" id="PF21995">
    <property type="entry name" value="RNR-II_ins_dom"/>
    <property type="match status" value="1"/>
</dbReference>
<accession>A0A0F8YY44</accession>
<dbReference type="InterPro" id="IPR054158">
    <property type="entry name" value="RNR-II_ins_dom"/>
</dbReference>
<keyword evidence="3" id="KW-0560">Oxidoreductase</keyword>
<evidence type="ECO:0000313" key="6">
    <source>
        <dbReference type="EMBL" id="KKK52911.1"/>
    </source>
</evidence>
<dbReference type="EMBL" id="LAZR01066776">
    <property type="protein sequence ID" value="KKK52911.1"/>
    <property type="molecule type" value="Genomic_DNA"/>
</dbReference>
<keyword evidence="2" id="KW-0846">Cobalamin</keyword>
<organism evidence="6">
    <name type="scientific">marine sediment metagenome</name>
    <dbReference type="NCBI Taxonomy" id="412755"/>
    <lineage>
        <taxon>unclassified sequences</taxon>
        <taxon>metagenomes</taxon>
        <taxon>ecological metagenomes</taxon>
    </lineage>
</organism>
<dbReference type="GO" id="GO:0031419">
    <property type="term" value="F:cobalamin binding"/>
    <property type="evidence" value="ECO:0007669"/>
    <property type="project" value="UniProtKB-KW"/>
</dbReference>
<keyword evidence="4" id="KW-0170">Cobalt</keyword>
<evidence type="ECO:0000256" key="1">
    <source>
        <dbReference type="ARBA" id="ARBA00001922"/>
    </source>
</evidence>
<protein>
    <recommendedName>
        <fullName evidence="5">B12-dependent ribonucleotide reductase insertion domain-containing protein</fullName>
    </recommendedName>
</protein>
<gene>
    <name evidence="6" type="ORF">LCGC14_3100140</name>
</gene>
<evidence type="ECO:0000256" key="2">
    <source>
        <dbReference type="ARBA" id="ARBA00022628"/>
    </source>
</evidence>
<dbReference type="PANTHER" id="PTHR43371:SF1">
    <property type="entry name" value="RIBONUCLEOSIDE-DIPHOSPHATE REDUCTASE"/>
    <property type="match status" value="1"/>
</dbReference>
<dbReference type="GO" id="GO:0004748">
    <property type="term" value="F:ribonucleoside-diphosphate reductase activity, thioredoxin disulfide as acceptor"/>
    <property type="evidence" value="ECO:0007669"/>
    <property type="project" value="TreeGrafter"/>
</dbReference>
<feature type="non-terminal residue" evidence="6">
    <location>
        <position position="319"/>
    </location>
</feature>
<dbReference type="SUPFAM" id="SSF51998">
    <property type="entry name" value="PFL-like glycyl radical enzymes"/>
    <property type="match status" value="1"/>
</dbReference>
<name>A0A0F8YY44_9ZZZZ</name>
<dbReference type="InterPro" id="IPR050862">
    <property type="entry name" value="RdRp_reductase_class-2"/>
</dbReference>
<sequence length="319" mass="35853">MRCLMTAGNALSRDHLAGYNCAYRPVDDIRAFDEILFILMCSTGVGFSVERQYVNQLSPIPERLDESGIQIVVRDSKRGWAEAYRELLGLLYAGRIPSWDMSRVRSKGSRLFTMGGTASGPEPLIELFEFTIRLFQGAVGRKLSSIECHDLVCMIGECVVVGGVRRSALLSLSNLSDQRMRDAKSGEWHVLTPWRRISNNSVAYTETPEVGQFMEEWLALYHSKSGERGIFNREAAREQAMKSGRRKGFYSNGAEPVPIDFGTNPCAEIILRPKQLCNLSTTIMRAEDTVETMEEKIILATILGTWQACLTKFRYVTKA</sequence>
<comment type="cofactor">
    <cofactor evidence="1">
        <name>adenosylcob(III)alamin</name>
        <dbReference type="ChEBI" id="CHEBI:18408"/>
    </cofactor>
</comment>
<dbReference type="PANTHER" id="PTHR43371">
    <property type="entry name" value="VITAMIN B12-DEPENDENT RIBONUCLEOTIDE REDUCTASE"/>
    <property type="match status" value="1"/>
</dbReference>
<feature type="domain" description="B12-dependent ribonucleotide reductase insertion" evidence="5">
    <location>
        <begin position="72"/>
        <end position="128"/>
    </location>
</feature>
<evidence type="ECO:0000259" key="5">
    <source>
        <dbReference type="Pfam" id="PF21995"/>
    </source>
</evidence>
<dbReference type="Gene3D" id="3.20.70.20">
    <property type="match status" value="2"/>
</dbReference>
<comment type="caution">
    <text evidence="6">The sequence shown here is derived from an EMBL/GenBank/DDBJ whole genome shotgun (WGS) entry which is preliminary data.</text>
</comment>
<evidence type="ECO:0000256" key="4">
    <source>
        <dbReference type="ARBA" id="ARBA00023285"/>
    </source>
</evidence>
<dbReference type="AlphaFoldDB" id="A0A0F8YY44"/>
<reference evidence="6" key="1">
    <citation type="journal article" date="2015" name="Nature">
        <title>Complex archaea that bridge the gap between prokaryotes and eukaryotes.</title>
        <authorList>
            <person name="Spang A."/>
            <person name="Saw J.H."/>
            <person name="Jorgensen S.L."/>
            <person name="Zaremba-Niedzwiedzka K."/>
            <person name="Martijn J."/>
            <person name="Lind A.E."/>
            <person name="van Eijk R."/>
            <person name="Schleper C."/>
            <person name="Guy L."/>
            <person name="Ettema T.J."/>
        </authorList>
    </citation>
    <scope>NUCLEOTIDE SEQUENCE</scope>
</reference>
<evidence type="ECO:0000256" key="3">
    <source>
        <dbReference type="ARBA" id="ARBA00023002"/>
    </source>
</evidence>